<dbReference type="PANTHER" id="PTHR11177:SF82">
    <property type="entry name" value="CHITINASE-3-LIKE PROTEIN 2"/>
    <property type="match status" value="1"/>
</dbReference>
<dbReference type="InterPro" id="IPR017853">
    <property type="entry name" value="GH"/>
</dbReference>
<dbReference type="PROSITE" id="PS51910">
    <property type="entry name" value="GH18_2"/>
    <property type="match status" value="1"/>
</dbReference>
<dbReference type="PANTHER" id="PTHR11177">
    <property type="entry name" value="CHITINASE"/>
    <property type="match status" value="1"/>
</dbReference>
<keyword evidence="3" id="KW-1185">Reference proteome</keyword>
<evidence type="ECO:0000313" key="2">
    <source>
        <dbReference type="EMBL" id="KAB1273840.1"/>
    </source>
</evidence>
<organism evidence="2 3">
    <name type="scientific">Camelus dromedarius</name>
    <name type="common">Dromedary</name>
    <name type="synonym">Arabian camel</name>
    <dbReference type="NCBI Taxonomy" id="9838"/>
    <lineage>
        <taxon>Eukaryota</taxon>
        <taxon>Metazoa</taxon>
        <taxon>Chordata</taxon>
        <taxon>Craniata</taxon>
        <taxon>Vertebrata</taxon>
        <taxon>Euteleostomi</taxon>
        <taxon>Mammalia</taxon>
        <taxon>Eutheria</taxon>
        <taxon>Laurasiatheria</taxon>
        <taxon>Artiodactyla</taxon>
        <taxon>Tylopoda</taxon>
        <taxon>Camelidae</taxon>
        <taxon>Camelus</taxon>
    </lineage>
</organism>
<reference evidence="2 3" key="1">
    <citation type="journal article" date="2019" name="Mol. Ecol. Resour.">
        <title>Improving Illumina assemblies with Hi-C and long reads: an example with the North African dromedary.</title>
        <authorList>
            <person name="Elbers J.P."/>
            <person name="Rogers M.F."/>
            <person name="Perelman P.L."/>
            <person name="Proskuryakova A.A."/>
            <person name="Serdyukova N.A."/>
            <person name="Johnson W.E."/>
            <person name="Horin P."/>
            <person name="Corander J."/>
            <person name="Murphy D."/>
            <person name="Burger P.A."/>
        </authorList>
    </citation>
    <scope>NUCLEOTIDE SEQUENCE [LARGE SCALE GENOMIC DNA]</scope>
    <source>
        <strain evidence="2">Drom800</strain>
        <tissue evidence="2">Blood</tissue>
    </source>
</reference>
<accession>A0A5N4DS92</accession>
<dbReference type="InterPro" id="IPR050314">
    <property type="entry name" value="Glycosyl_Hydrlase_18"/>
</dbReference>
<dbReference type="AlphaFoldDB" id="A0A5N4DS92"/>
<dbReference type="SUPFAM" id="SSF51445">
    <property type="entry name" value="(Trans)glycosidases"/>
    <property type="match status" value="1"/>
</dbReference>
<protein>
    <submittedName>
        <fullName evidence="2">Chitinase-3-like protein 2</fullName>
    </submittedName>
</protein>
<proteinExistence type="predicted"/>
<dbReference type="InterPro" id="IPR001223">
    <property type="entry name" value="Glyco_hydro18_cat"/>
</dbReference>
<dbReference type="GO" id="GO:0005975">
    <property type="term" value="P:carbohydrate metabolic process"/>
    <property type="evidence" value="ECO:0007669"/>
    <property type="project" value="InterPro"/>
</dbReference>
<dbReference type="GO" id="GO:0006032">
    <property type="term" value="P:chitin catabolic process"/>
    <property type="evidence" value="ECO:0007669"/>
    <property type="project" value="TreeGrafter"/>
</dbReference>
<gene>
    <name evidence="2" type="ORF">Cadr_000010904</name>
</gene>
<dbReference type="Pfam" id="PF00704">
    <property type="entry name" value="Glyco_hydro_18"/>
    <property type="match status" value="1"/>
</dbReference>
<dbReference type="Proteomes" id="UP000299084">
    <property type="component" value="Unassembled WGS sequence"/>
</dbReference>
<sequence>KCGNYKASGFFAPKGKAKYPMVNYSASRSEFINSVILFLRNHDFNGLHISWIYPDLKDDTHFTVPIQVPYAVKGNQWVGYDDVESGETKVQFLKDLNWGGAVMQSIDIDDFTDKFCNQGPYTFIQGAKRSLRPL</sequence>
<name>A0A5N4DS92_CAMDR</name>
<feature type="non-terminal residue" evidence="2">
    <location>
        <position position="1"/>
    </location>
</feature>
<dbReference type="Gene3D" id="3.20.20.80">
    <property type="entry name" value="Glycosidases"/>
    <property type="match status" value="2"/>
</dbReference>
<dbReference type="GO" id="GO:0008061">
    <property type="term" value="F:chitin binding"/>
    <property type="evidence" value="ECO:0007669"/>
    <property type="project" value="TreeGrafter"/>
</dbReference>
<comment type="caution">
    <text evidence="2">The sequence shown here is derived from an EMBL/GenBank/DDBJ whole genome shotgun (WGS) entry which is preliminary data.</text>
</comment>
<dbReference type="EMBL" id="JWIN03000009">
    <property type="protein sequence ID" value="KAB1273840.1"/>
    <property type="molecule type" value="Genomic_DNA"/>
</dbReference>
<feature type="domain" description="GH18" evidence="1">
    <location>
        <begin position="1"/>
        <end position="134"/>
    </location>
</feature>
<evidence type="ECO:0000259" key="1">
    <source>
        <dbReference type="PROSITE" id="PS51910"/>
    </source>
</evidence>
<evidence type="ECO:0000313" key="3">
    <source>
        <dbReference type="Proteomes" id="UP000299084"/>
    </source>
</evidence>
<dbReference type="GO" id="GO:0005576">
    <property type="term" value="C:extracellular region"/>
    <property type="evidence" value="ECO:0007669"/>
    <property type="project" value="TreeGrafter"/>
</dbReference>